<dbReference type="PROSITE" id="PS50077">
    <property type="entry name" value="HEAT_REPEAT"/>
    <property type="match status" value="1"/>
</dbReference>
<feature type="compositionally biased region" description="Polar residues" evidence="5">
    <location>
        <begin position="1414"/>
        <end position="1427"/>
    </location>
</feature>
<dbReference type="GO" id="GO:0072686">
    <property type="term" value="C:mitotic spindle"/>
    <property type="evidence" value="ECO:0007669"/>
    <property type="project" value="TreeGrafter"/>
</dbReference>
<feature type="region of interest" description="Disordered" evidence="5">
    <location>
        <begin position="1103"/>
        <end position="1142"/>
    </location>
</feature>
<dbReference type="PANTHER" id="PTHR21567:SF9">
    <property type="entry name" value="CLIP-ASSOCIATING PROTEIN"/>
    <property type="match status" value="1"/>
</dbReference>
<dbReference type="InterPro" id="IPR011989">
    <property type="entry name" value="ARM-like"/>
</dbReference>
<dbReference type="GO" id="GO:0045180">
    <property type="term" value="C:basal cortex"/>
    <property type="evidence" value="ECO:0007669"/>
    <property type="project" value="TreeGrafter"/>
</dbReference>
<dbReference type="EMBL" id="CAIIXF020000001">
    <property type="protein sequence ID" value="CAH1773835.1"/>
    <property type="molecule type" value="Genomic_DNA"/>
</dbReference>
<feature type="compositionally biased region" description="Polar residues" evidence="5">
    <location>
        <begin position="610"/>
        <end position="652"/>
    </location>
</feature>
<feature type="compositionally biased region" description="Polar residues" evidence="5">
    <location>
        <begin position="710"/>
        <end position="722"/>
    </location>
</feature>
<dbReference type="GO" id="GO:0031110">
    <property type="term" value="P:regulation of microtubule polymerization or depolymerization"/>
    <property type="evidence" value="ECO:0007669"/>
    <property type="project" value="UniProtKB-ARBA"/>
</dbReference>
<dbReference type="GO" id="GO:0005881">
    <property type="term" value="C:cytoplasmic microtubule"/>
    <property type="evidence" value="ECO:0007669"/>
    <property type="project" value="TreeGrafter"/>
</dbReference>
<evidence type="ECO:0000256" key="3">
    <source>
        <dbReference type="ARBA" id="ARBA00022737"/>
    </source>
</evidence>
<accession>A0A8J1U7S0</accession>
<dbReference type="Gene3D" id="1.25.10.10">
    <property type="entry name" value="Leucine-rich Repeat Variant"/>
    <property type="match status" value="4"/>
</dbReference>
<feature type="region of interest" description="Disordered" evidence="5">
    <location>
        <begin position="774"/>
        <end position="808"/>
    </location>
</feature>
<dbReference type="SMART" id="SM01349">
    <property type="entry name" value="TOG"/>
    <property type="match status" value="4"/>
</dbReference>
<name>A0A8J1U7S0_OWEFU</name>
<feature type="region of interest" description="Disordered" evidence="5">
    <location>
        <begin position="1039"/>
        <end position="1082"/>
    </location>
</feature>
<feature type="region of interest" description="Disordered" evidence="5">
    <location>
        <begin position="517"/>
        <end position="749"/>
    </location>
</feature>
<proteinExistence type="predicted"/>
<dbReference type="InterPro" id="IPR048491">
    <property type="entry name" value="XMAP215_CLASP_TOG"/>
</dbReference>
<keyword evidence="7" id="KW-1185">Reference proteome</keyword>
<evidence type="ECO:0000256" key="5">
    <source>
        <dbReference type="SAM" id="MobiDB-lite"/>
    </source>
</evidence>
<keyword evidence="4" id="KW-0206">Cytoskeleton</keyword>
<protein>
    <submittedName>
        <fullName evidence="6">Uncharacterized protein</fullName>
    </submittedName>
</protein>
<dbReference type="InterPro" id="IPR024395">
    <property type="entry name" value="CLASP_N_dom"/>
</dbReference>
<comment type="subcellular location">
    <subcellularLocation>
        <location evidence="1">Cytoplasm</location>
        <location evidence="1">Cytoskeleton</location>
    </subcellularLocation>
</comment>
<dbReference type="GO" id="GO:0000776">
    <property type="term" value="C:kinetochore"/>
    <property type="evidence" value="ECO:0007669"/>
    <property type="project" value="TreeGrafter"/>
</dbReference>
<feature type="region of interest" description="Disordered" evidence="5">
    <location>
        <begin position="248"/>
        <end position="275"/>
    </location>
</feature>
<dbReference type="GO" id="GO:1902903">
    <property type="term" value="P:regulation of supramolecular fiber organization"/>
    <property type="evidence" value="ECO:0007669"/>
    <property type="project" value="UniProtKB-ARBA"/>
</dbReference>
<dbReference type="GO" id="GO:0008017">
    <property type="term" value="F:microtubule binding"/>
    <property type="evidence" value="ECO:0007669"/>
    <property type="project" value="TreeGrafter"/>
</dbReference>
<feature type="compositionally biased region" description="Basic and acidic residues" evidence="5">
    <location>
        <begin position="798"/>
        <end position="808"/>
    </location>
</feature>
<gene>
    <name evidence="6" type="ORF">OFUS_LOCUS1374</name>
</gene>
<dbReference type="InterPro" id="IPR034085">
    <property type="entry name" value="TOG"/>
</dbReference>
<feature type="region of interest" description="Disordered" evidence="5">
    <location>
        <begin position="1414"/>
        <end position="1433"/>
    </location>
</feature>
<comment type="caution">
    <text evidence="6">The sequence shown here is derived from an EMBL/GenBank/DDBJ whole genome shotgun (WGS) entry which is preliminary data.</text>
</comment>
<evidence type="ECO:0000313" key="6">
    <source>
        <dbReference type="EMBL" id="CAH1773835.1"/>
    </source>
</evidence>
<evidence type="ECO:0000313" key="7">
    <source>
        <dbReference type="Proteomes" id="UP000749559"/>
    </source>
</evidence>
<dbReference type="GO" id="GO:0005815">
    <property type="term" value="C:microtubule organizing center"/>
    <property type="evidence" value="ECO:0007669"/>
    <property type="project" value="TreeGrafter"/>
</dbReference>
<dbReference type="Pfam" id="PF21040">
    <property type="entry name" value="CEP104-like_TOG"/>
    <property type="match status" value="1"/>
</dbReference>
<dbReference type="SUPFAM" id="SSF48371">
    <property type="entry name" value="ARM repeat"/>
    <property type="match status" value="2"/>
</dbReference>
<dbReference type="PANTHER" id="PTHR21567">
    <property type="entry name" value="CLASP"/>
    <property type="match status" value="1"/>
</dbReference>
<keyword evidence="2" id="KW-0963">Cytoplasm</keyword>
<reference evidence="6" key="1">
    <citation type="submission" date="2022-03" db="EMBL/GenBank/DDBJ databases">
        <authorList>
            <person name="Martin C."/>
        </authorList>
    </citation>
    <scope>NUCLEOTIDE SEQUENCE</scope>
</reference>
<sequence length="1433" mass="159407">MATLDEFAASVSTQDTRKRLQVHGDLVRHLQDPICSISCEDFDQFIEGLVGWVNCSNYKVSLNGLEVLGLLVNRCGENFKMHVSNILPAVMNRLGDNKDDVREGAQDLLLKLMVPASSAQYVFDRIMTGFKHKLWRVREQVLLCLASTINHYGAKSLTLSKIVPSICKCLEDQSGPVRDAATAALVEIYRHVGERVRNDLSKKEISASKLKILFERFDQVKRSGDMLPTADLALWGNDDTDFAKPHGAAPKKMMASTGRKSMMPTSRSSGSGTAAGGVDESMFIKEFENVPKVSFFSGRELDDHMEKIRAALTDLNHDTWEKRVEALRTLRALMIAGAMDHEDFRSNLKNLESCTIQAAKDLRSQVVREACITLAYLAQQLGNKFDKFAEAVFPTLINLVPNSAKIMASSGTVCIRFIVQNTHAPRLLPIIFGNLSSKSSVLRRTSFELLDFLLHTWETHTLERHIAQLQDAIKKGLTDADSEARAHARKAFWGFHEHFQGQAQSLLNNLDSKSQKMLQGELSNSSSNNSIASTGRLTMSAPSKRTRSVSQDRAGSESSYGRTSTGPRRSMVPKVASPRSDTTEESADGRGGLMRSSSASDLLDGGTPSRRGTSATRIPSSGVANYNSLPRQRTRSSNSTSKGMSNTLSTPDRSARQRSRIGVSASQPGSRSTSPTSRMNYITYQQPDQGMLAPGSAGGPRRRSGIPRSQGASRETSPSSMSRVGYSRERRTSGSRSQPRPKGAQRVLGLGNVEAAEQILADKLRQPLRKRYDTYDSDDASETSSICSDRSYGSYSRASEREDRKHHPVEEDVSDILANMSSSSWADRKEGLIALQGLLSGSRYLNRIELKKVTEIFTRMFHDPHGKVFSMFLETLVDFLSVHRQDLNDWLYILLTRLLNKMGSDMLGSIQMKVLKALDLVRESFPYDSQFKLLTKFIIDQTQTPNLKVKIALLNYLHQLSTVMDPSDFNNSSDTRLAISRIITWTTEPKSAEVRKAAQSCLIAMFNLNTPEFSMMLSHLPKTFQDGATKILHNHLRRGSQEHEVLSPRNVASPQTAPSPRPRTSSRTFSSDTNQETENMNPQDIFNSIKKTTADIQNLNASYNDTKKERDSTSQDSGIQSSLPDVSRIDSPSNKGVNHAESPRAVLARQQYNPASYQDEQNNYNRAALAEAVFDVENELFNEELPDQQDMISEILAELSNHNERQEERKNAMLTLIKMTREGTMALWDEHFKTVLLLLLETLGDDDGHIRALSLRTLREIMRHQPDRFKEYDGLTILKILEAHKDSQKEVVRAAEECAMTLAKSVPCDQCVRVLKPIVETAAYPINLAGIKMLTKVVEGMEDKAACEKLLSQMIPGLIRGYDNSESSVRKASVFCLVALYNIMGEDLKVHLGDLNGSKMKLLNLYIKRAKSQSTSPSKAVSPTSSDGGHMTV</sequence>
<dbReference type="InterPro" id="IPR016024">
    <property type="entry name" value="ARM-type_fold"/>
</dbReference>
<dbReference type="Proteomes" id="UP000749559">
    <property type="component" value="Unassembled WGS sequence"/>
</dbReference>
<dbReference type="Pfam" id="PF12348">
    <property type="entry name" value="CLASP_N"/>
    <property type="match status" value="1"/>
</dbReference>
<feature type="compositionally biased region" description="Low complexity" evidence="5">
    <location>
        <begin position="1053"/>
        <end position="1073"/>
    </location>
</feature>
<keyword evidence="3" id="KW-0677">Repeat</keyword>
<dbReference type="InterPro" id="IPR021133">
    <property type="entry name" value="HEAT_type_2"/>
</dbReference>
<feature type="compositionally biased region" description="Polar residues" evidence="5">
    <location>
        <begin position="1114"/>
        <end position="1136"/>
    </location>
</feature>
<organism evidence="6 7">
    <name type="scientific">Owenia fusiformis</name>
    <name type="common">Polychaete worm</name>
    <dbReference type="NCBI Taxonomy" id="6347"/>
    <lineage>
        <taxon>Eukaryota</taxon>
        <taxon>Metazoa</taxon>
        <taxon>Spiralia</taxon>
        <taxon>Lophotrochozoa</taxon>
        <taxon>Annelida</taxon>
        <taxon>Polychaeta</taxon>
        <taxon>Sedentaria</taxon>
        <taxon>Canalipalpata</taxon>
        <taxon>Sabellida</taxon>
        <taxon>Oweniida</taxon>
        <taxon>Oweniidae</taxon>
        <taxon>Owenia</taxon>
    </lineage>
</organism>
<feature type="compositionally biased region" description="Polar residues" evidence="5">
    <location>
        <begin position="664"/>
        <end position="688"/>
    </location>
</feature>
<evidence type="ECO:0000256" key="1">
    <source>
        <dbReference type="ARBA" id="ARBA00004245"/>
    </source>
</evidence>
<evidence type="ECO:0000256" key="4">
    <source>
        <dbReference type="ARBA" id="ARBA00023212"/>
    </source>
</evidence>
<dbReference type="OrthoDB" id="46159at2759"/>
<feature type="compositionally biased region" description="Polar residues" evidence="5">
    <location>
        <begin position="782"/>
        <end position="797"/>
    </location>
</feature>
<dbReference type="Pfam" id="PF21041">
    <property type="entry name" value="XMAP215_CLASP_TOG"/>
    <property type="match status" value="1"/>
</dbReference>
<dbReference type="GO" id="GO:0040001">
    <property type="term" value="P:establishment of mitotic spindle localization"/>
    <property type="evidence" value="ECO:0007669"/>
    <property type="project" value="TreeGrafter"/>
</dbReference>
<dbReference type="GO" id="GO:0005876">
    <property type="term" value="C:spindle microtubule"/>
    <property type="evidence" value="ECO:0007669"/>
    <property type="project" value="TreeGrafter"/>
</dbReference>
<feature type="compositionally biased region" description="Polar residues" evidence="5">
    <location>
        <begin position="531"/>
        <end position="567"/>
    </location>
</feature>
<evidence type="ECO:0000256" key="2">
    <source>
        <dbReference type="ARBA" id="ARBA00022490"/>
    </source>
</evidence>
<dbReference type="GO" id="GO:0090307">
    <property type="term" value="P:mitotic spindle assembly"/>
    <property type="evidence" value="ECO:0007669"/>
    <property type="project" value="TreeGrafter"/>
</dbReference>